<name>A0A1U7LT61_NEOID</name>
<feature type="region of interest" description="Disordered" evidence="1">
    <location>
        <begin position="1"/>
        <end position="35"/>
    </location>
</feature>
<dbReference type="Proteomes" id="UP000186594">
    <property type="component" value="Unassembled WGS sequence"/>
</dbReference>
<sequence length="289" mass="31409">SSFSDEKDLIERPPTESPYEFSTFAPQTGYSNPECESIPVTPIAMGGVAQPLSYHQYGSFPSTPLGPMSPSKVANSPYIATPPGSHGALPISMNPSSMFSGNKDNSGIGDVSLFRRTPITGTFSPAHSRHPSRSPTQPPSPALTVVEKQDPYIYPKVGIGAPTSTYTTANMANRLDNKPTFASEFQVPRMMYQNGINQPLHEGLTKEHFASLTAAYAAPPTPVPFSFSDAHGSTVYYPNAGRERGENDPHWHFSHSQGKFAGQQTAITNTTAFPEKFAPRYDYSQENTR</sequence>
<protein>
    <submittedName>
        <fullName evidence="2">Uncharacterized protein</fullName>
    </submittedName>
</protein>
<organism evidence="2 3">
    <name type="scientific">Neolecta irregularis (strain DAH-3)</name>
    <dbReference type="NCBI Taxonomy" id="1198029"/>
    <lineage>
        <taxon>Eukaryota</taxon>
        <taxon>Fungi</taxon>
        <taxon>Dikarya</taxon>
        <taxon>Ascomycota</taxon>
        <taxon>Taphrinomycotina</taxon>
        <taxon>Neolectales</taxon>
        <taxon>Neolectaceae</taxon>
        <taxon>Neolecta</taxon>
    </lineage>
</organism>
<evidence type="ECO:0000256" key="1">
    <source>
        <dbReference type="SAM" id="MobiDB-lite"/>
    </source>
</evidence>
<feature type="region of interest" description="Disordered" evidence="1">
    <location>
        <begin position="238"/>
        <end position="260"/>
    </location>
</feature>
<keyword evidence="3" id="KW-1185">Reference proteome</keyword>
<accession>A0A1U7LT61</accession>
<feature type="compositionally biased region" description="Basic and acidic residues" evidence="1">
    <location>
        <begin position="1"/>
        <end position="14"/>
    </location>
</feature>
<dbReference type="EMBL" id="LXFE01000322">
    <property type="protein sequence ID" value="OLL25773.1"/>
    <property type="molecule type" value="Genomic_DNA"/>
</dbReference>
<comment type="caution">
    <text evidence="2">The sequence shown here is derived from an EMBL/GenBank/DDBJ whole genome shotgun (WGS) entry which is preliminary data.</text>
</comment>
<reference evidence="2 3" key="1">
    <citation type="submission" date="2016-04" db="EMBL/GenBank/DDBJ databases">
        <title>Evolutionary innovation and constraint leading to complex multicellularity in the Ascomycota.</title>
        <authorList>
            <person name="Cisse O."/>
            <person name="Nguyen A."/>
            <person name="Hewitt D.A."/>
            <person name="Jedd G."/>
            <person name="Stajich J.E."/>
        </authorList>
    </citation>
    <scope>NUCLEOTIDE SEQUENCE [LARGE SCALE GENOMIC DNA]</scope>
    <source>
        <strain evidence="2 3">DAH-3</strain>
    </source>
</reference>
<gene>
    <name evidence="2" type="ORF">NEOLI_000658</name>
</gene>
<feature type="region of interest" description="Disordered" evidence="1">
    <location>
        <begin position="121"/>
        <end position="141"/>
    </location>
</feature>
<evidence type="ECO:0000313" key="3">
    <source>
        <dbReference type="Proteomes" id="UP000186594"/>
    </source>
</evidence>
<proteinExistence type="predicted"/>
<evidence type="ECO:0000313" key="2">
    <source>
        <dbReference type="EMBL" id="OLL25773.1"/>
    </source>
</evidence>
<feature type="non-terminal residue" evidence="2">
    <location>
        <position position="1"/>
    </location>
</feature>
<dbReference type="AlphaFoldDB" id="A0A1U7LT61"/>
<feature type="compositionally biased region" description="Basic and acidic residues" evidence="1">
    <location>
        <begin position="241"/>
        <end position="251"/>
    </location>
</feature>